<protein>
    <submittedName>
        <fullName evidence="5">Hsp20/alpha crystallin family protein</fullName>
    </submittedName>
</protein>
<name>A0ABZ0HS51_9HYPH</name>
<dbReference type="PROSITE" id="PS51203">
    <property type="entry name" value="CS"/>
    <property type="match status" value="1"/>
</dbReference>
<dbReference type="SUPFAM" id="SSF49764">
    <property type="entry name" value="HSP20-like chaperones"/>
    <property type="match status" value="1"/>
</dbReference>
<dbReference type="RefSeq" id="WP_407339575.1">
    <property type="nucleotide sequence ID" value="NZ_CP136862.1"/>
</dbReference>
<gene>
    <name evidence="5" type="ORF">RZS28_02140</name>
</gene>
<dbReference type="EMBL" id="CP136862">
    <property type="protein sequence ID" value="WOJ90129.1"/>
    <property type="molecule type" value="Genomic_DNA"/>
</dbReference>
<evidence type="ECO:0000256" key="1">
    <source>
        <dbReference type="PROSITE-ProRule" id="PRU00285"/>
    </source>
</evidence>
<comment type="similarity">
    <text evidence="1 2">Belongs to the small heat shock protein (HSP20) family.</text>
</comment>
<evidence type="ECO:0000313" key="5">
    <source>
        <dbReference type="EMBL" id="WOJ90129.1"/>
    </source>
</evidence>
<dbReference type="PROSITE" id="PS01031">
    <property type="entry name" value="SHSP"/>
    <property type="match status" value="1"/>
</dbReference>
<proteinExistence type="inferred from homology"/>
<accession>A0ABZ0HS51</accession>
<dbReference type="InterPro" id="IPR008978">
    <property type="entry name" value="HSP20-like_chaperone"/>
</dbReference>
<feature type="domain" description="SHSP" evidence="3">
    <location>
        <begin position="40"/>
        <end position="152"/>
    </location>
</feature>
<dbReference type="InterPro" id="IPR007052">
    <property type="entry name" value="CS_dom"/>
</dbReference>
<dbReference type="Pfam" id="PF00011">
    <property type="entry name" value="HSP20"/>
    <property type="match status" value="1"/>
</dbReference>
<dbReference type="Gene3D" id="2.60.40.790">
    <property type="match status" value="1"/>
</dbReference>
<dbReference type="CDD" id="cd06464">
    <property type="entry name" value="ACD_sHsps-like"/>
    <property type="match status" value="1"/>
</dbReference>
<evidence type="ECO:0000259" key="4">
    <source>
        <dbReference type="PROSITE" id="PS51203"/>
    </source>
</evidence>
<keyword evidence="6" id="KW-1185">Reference proteome</keyword>
<dbReference type="Proteomes" id="UP001626536">
    <property type="component" value="Chromosome"/>
</dbReference>
<reference evidence="5 6" key="1">
    <citation type="submission" date="2023-10" db="EMBL/GenBank/DDBJ databases">
        <title>Novel methanotroph of the genus Methylocapsa from a subarctic wetland.</title>
        <authorList>
            <person name="Belova S.E."/>
            <person name="Oshkin I.Y."/>
            <person name="Miroshnikov K."/>
            <person name="Dedysh S.N."/>
        </authorList>
    </citation>
    <scope>NUCLEOTIDE SEQUENCE [LARGE SCALE GENOMIC DNA]</scope>
    <source>
        <strain evidence="5 6">RX1</strain>
    </source>
</reference>
<sequence length="153" mass="16815">MPFKSLIPSSGKPRTAHPFSLLQNEIDRLFDDFGRGLHGASLGDITPRIDVAETDKSIEVTVELPGLEEKDVQIDFTDDVLTIKGEKKSEKEEKDKNHRISERSYGSFLRAIQLPSGIDPAAIEANIANGVLTVRAPKPAPRVTKKIEIKKAG</sequence>
<dbReference type="PANTHER" id="PTHR11527">
    <property type="entry name" value="HEAT-SHOCK PROTEIN 20 FAMILY MEMBER"/>
    <property type="match status" value="1"/>
</dbReference>
<dbReference type="InterPro" id="IPR002068">
    <property type="entry name" value="A-crystallin/Hsp20_dom"/>
</dbReference>
<feature type="domain" description="CS" evidence="4">
    <location>
        <begin position="44"/>
        <end position="153"/>
    </location>
</feature>
<evidence type="ECO:0000256" key="2">
    <source>
        <dbReference type="RuleBase" id="RU003616"/>
    </source>
</evidence>
<dbReference type="InterPro" id="IPR031107">
    <property type="entry name" value="Small_HSP"/>
</dbReference>
<organism evidence="5 6">
    <name type="scientific">Methylocapsa polymorpha</name>
    <dbReference type="NCBI Taxonomy" id="3080828"/>
    <lineage>
        <taxon>Bacteria</taxon>
        <taxon>Pseudomonadati</taxon>
        <taxon>Pseudomonadota</taxon>
        <taxon>Alphaproteobacteria</taxon>
        <taxon>Hyphomicrobiales</taxon>
        <taxon>Beijerinckiaceae</taxon>
        <taxon>Methylocapsa</taxon>
    </lineage>
</organism>
<evidence type="ECO:0000259" key="3">
    <source>
        <dbReference type="PROSITE" id="PS01031"/>
    </source>
</evidence>
<evidence type="ECO:0000313" key="6">
    <source>
        <dbReference type="Proteomes" id="UP001626536"/>
    </source>
</evidence>